<dbReference type="InterPro" id="IPR029055">
    <property type="entry name" value="Ntn_hydrolases_N"/>
</dbReference>
<dbReference type="PRINTS" id="PR01210">
    <property type="entry name" value="GGTRANSPTASE"/>
</dbReference>
<keyword evidence="1" id="KW-0012">Acyltransferase</keyword>
<name>E4RMZ1_HALHG</name>
<dbReference type="InterPro" id="IPR043137">
    <property type="entry name" value="GGT_ssub_C"/>
</dbReference>
<dbReference type="KEGG" id="has:Halsa_0760"/>
<dbReference type="InterPro" id="IPR043138">
    <property type="entry name" value="GGT_lsub"/>
</dbReference>
<organism evidence="1 2">
    <name type="scientific">Halanaerobium hydrogeniformans</name>
    <name type="common">Halanaerobium sp. (strain sapolanicus)</name>
    <dbReference type="NCBI Taxonomy" id="656519"/>
    <lineage>
        <taxon>Bacteria</taxon>
        <taxon>Bacillati</taxon>
        <taxon>Bacillota</taxon>
        <taxon>Clostridia</taxon>
        <taxon>Halanaerobiales</taxon>
        <taxon>Halanaerobiaceae</taxon>
        <taxon>Halanaerobium</taxon>
    </lineage>
</organism>
<evidence type="ECO:0000313" key="1">
    <source>
        <dbReference type="EMBL" id="ADQ14208.1"/>
    </source>
</evidence>
<reference evidence="1 2" key="2">
    <citation type="journal article" date="2011" name="J. Bacteriol.">
        <title>Complete Genome Sequence of the Haloalkaliphilic, Hydrogen Producing Halanaerobium hydrogenoformans.</title>
        <authorList>
            <person name="Brown S.D."/>
            <person name="Begemann M.B."/>
            <person name="Mormile M.R."/>
            <person name="Wall J.D."/>
            <person name="Han C.S."/>
            <person name="Goodwin L.A."/>
            <person name="Pitluck S."/>
            <person name="Land M.L."/>
            <person name="Hauser L.J."/>
            <person name="Elias D.A."/>
        </authorList>
    </citation>
    <scope>NUCLEOTIDE SEQUENCE [LARGE SCALE GENOMIC DNA]</scope>
    <source>
        <strain evidence="2">sapolanicus</strain>
    </source>
</reference>
<dbReference type="Gene3D" id="3.60.20.40">
    <property type="match status" value="1"/>
</dbReference>
<keyword evidence="2" id="KW-1185">Reference proteome</keyword>
<proteinExistence type="predicted"/>
<dbReference type="GO" id="GO:0103068">
    <property type="term" value="F:leukotriene C4 gamma-glutamyl transferase activity"/>
    <property type="evidence" value="ECO:0007669"/>
    <property type="project" value="UniProtKB-EC"/>
</dbReference>
<dbReference type="AlphaFoldDB" id="E4RMZ1"/>
<sequence>MKFNFQDYPFRSKRMASFSKRGMVATSQALASQAGLEILKKSGNAVDAAVAAAACLTVVEPCSNGIGSDAFAMVWIDNQLYGLNSSGPAPKSISIQALKDRNITAMPKYGFIPVTVSGAPAAWAELNERFGSLSLAECLAPAVKYAREGFAITPLTAAAWKRAFAEYKKELKGEEFEEWFKVFVPGTNPPEAGEVWHSKDHAETLEKIATTNAKSFYQGEIAQKIVDFSNKYGGFLQLEDYADFSPEWVEPLSVNYRGYDVWELPPNGQGLVALMALNILKHFDISSMSAVERYHRAIEALKLAFSAGKKYITDSRDVDFDYQDFLTADYALRRKELITDQAISPPPGNLPAGGTVYLAAADSEGNYVSFIQSNYMGFGSGLVVPGTGVALQNRGHNFSLDPEAHNALKGGKRSYHTIIPGFLTKNGKPIGPFGVMGGFMQPQGHLQLLINTIDLNLNPQAALDAPRWQWIEDKKIKLEADFPEREAKLLAARGHEIELSLDSSTFGKGQMIWRDQKEEVLIGGTEPRADGAAAVY</sequence>
<evidence type="ECO:0000313" key="2">
    <source>
        <dbReference type="Proteomes" id="UP000007434"/>
    </source>
</evidence>
<dbReference type="Pfam" id="PF01019">
    <property type="entry name" value="G_glu_transpept"/>
    <property type="match status" value="1"/>
</dbReference>
<dbReference type="HOGENOM" id="CLU_014813_3_1_9"/>
<dbReference type="eggNOG" id="COG0405">
    <property type="taxonomic scope" value="Bacteria"/>
</dbReference>
<protein>
    <submittedName>
        <fullName evidence="1">Gamma-glutamyltransferase</fullName>
        <ecNumber evidence="1">2.3.2.2</ecNumber>
    </submittedName>
</protein>
<dbReference type="PANTHER" id="PTHR43881:SF1">
    <property type="entry name" value="GAMMA-GLUTAMYLTRANSPEPTIDASE (AFU_ORTHOLOGUE AFUA_4G13580)"/>
    <property type="match status" value="1"/>
</dbReference>
<keyword evidence="1" id="KW-0808">Transferase</keyword>
<dbReference type="Gene3D" id="1.10.246.130">
    <property type="match status" value="1"/>
</dbReference>
<dbReference type="EC" id="2.3.2.2" evidence="1"/>
<reference evidence="1 2" key="1">
    <citation type="submission" date="2010-11" db="EMBL/GenBank/DDBJ databases">
        <title>Complete sequence of Halanaerobium sp. sapolanicus.</title>
        <authorList>
            <consortium name="US DOE Joint Genome Institute"/>
            <person name="Lucas S."/>
            <person name="Copeland A."/>
            <person name="Lapidus A."/>
            <person name="Cheng J.-F."/>
            <person name="Bruce D."/>
            <person name="Goodwin L."/>
            <person name="Pitluck S."/>
            <person name="Davenport K."/>
            <person name="Detter J.C."/>
            <person name="Han C."/>
            <person name="Tapia R."/>
            <person name="Land M."/>
            <person name="Hauser L."/>
            <person name="Jeffries C."/>
            <person name="Kyrpides N."/>
            <person name="Ivanova N."/>
            <person name="Mikhailova N."/>
            <person name="Begemann M.B."/>
            <person name="Mormile M.R."/>
            <person name="Wall J.D."/>
            <person name="Elias D.A."/>
            <person name="Woyke T."/>
        </authorList>
    </citation>
    <scope>NUCLEOTIDE SEQUENCE [LARGE SCALE GENOMIC DNA]</scope>
    <source>
        <strain evidence="2">sapolanicus</strain>
    </source>
</reference>
<dbReference type="SUPFAM" id="SSF56235">
    <property type="entry name" value="N-terminal nucleophile aminohydrolases (Ntn hydrolases)"/>
    <property type="match status" value="1"/>
</dbReference>
<dbReference type="MEROPS" id="T03.025"/>
<dbReference type="PANTHER" id="PTHR43881">
    <property type="entry name" value="GAMMA-GLUTAMYLTRANSPEPTIDASE (AFU_ORTHOLOGUE AFUA_4G13580)"/>
    <property type="match status" value="1"/>
</dbReference>
<dbReference type="EMBL" id="CP002304">
    <property type="protein sequence ID" value="ADQ14208.1"/>
    <property type="molecule type" value="Genomic_DNA"/>
</dbReference>
<dbReference type="InterPro" id="IPR052896">
    <property type="entry name" value="GGT-like_enzyme"/>
</dbReference>
<gene>
    <name evidence="1" type="ordered locus">Halsa_0760</name>
</gene>
<dbReference type="STRING" id="656519.Halsa_0760"/>
<dbReference type="Proteomes" id="UP000007434">
    <property type="component" value="Chromosome"/>
</dbReference>
<accession>E4RMZ1</accession>